<dbReference type="Proteomes" id="UP000694846">
    <property type="component" value="Unplaced"/>
</dbReference>
<dbReference type="GO" id="GO:0051879">
    <property type="term" value="F:Hsp90 protein binding"/>
    <property type="evidence" value="ECO:0007669"/>
    <property type="project" value="TreeGrafter"/>
</dbReference>
<evidence type="ECO:0000313" key="7">
    <source>
        <dbReference type="Proteomes" id="UP000694846"/>
    </source>
</evidence>
<dbReference type="InterPro" id="IPR001179">
    <property type="entry name" value="PPIase_FKBP_dom"/>
</dbReference>
<proteinExistence type="inferred from homology"/>
<keyword evidence="3 5" id="KW-0802">TPR repeat</keyword>
<dbReference type="Gene3D" id="1.25.40.10">
    <property type="entry name" value="Tetratricopeptide repeat domain"/>
    <property type="match status" value="1"/>
</dbReference>
<dbReference type="InterPro" id="IPR042282">
    <property type="entry name" value="FKBP6/shu"/>
</dbReference>
<dbReference type="InterPro" id="IPR011990">
    <property type="entry name" value="TPR-like_helical_dom_sf"/>
</dbReference>
<keyword evidence="7" id="KW-1185">Reference proteome</keyword>
<dbReference type="SMART" id="SM00028">
    <property type="entry name" value="TPR"/>
    <property type="match status" value="2"/>
</dbReference>
<dbReference type="GO" id="GO:0007283">
    <property type="term" value="P:spermatogenesis"/>
    <property type="evidence" value="ECO:0007669"/>
    <property type="project" value="TreeGrafter"/>
</dbReference>
<dbReference type="Pfam" id="PF00254">
    <property type="entry name" value="FKBP_C"/>
    <property type="match status" value="1"/>
</dbReference>
<dbReference type="Gene3D" id="3.10.50.40">
    <property type="match status" value="1"/>
</dbReference>
<dbReference type="SUPFAM" id="SSF48452">
    <property type="entry name" value="TPR-like"/>
    <property type="match status" value="1"/>
</dbReference>
<keyword evidence="4" id="KW-0697">Rotamase</keyword>
<dbReference type="PANTHER" id="PTHR46674">
    <property type="entry name" value="INACTIVE PEPTIDYL-PROLYL CIS-TRANS ISOMERASE FKBP6"/>
    <property type="match status" value="1"/>
</dbReference>
<dbReference type="GeneID" id="112692752"/>
<dbReference type="InterPro" id="IPR019734">
    <property type="entry name" value="TPR_rpt"/>
</dbReference>
<dbReference type="EC" id="5.2.1.8" evidence="4"/>
<dbReference type="AlphaFoldDB" id="A0A8B8GJA6"/>
<dbReference type="GO" id="GO:0003755">
    <property type="term" value="F:peptidyl-prolyl cis-trans isomerase activity"/>
    <property type="evidence" value="ECO:0007669"/>
    <property type="project" value="UniProtKB-KW"/>
</dbReference>
<dbReference type="PROSITE" id="PS50005">
    <property type="entry name" value="TPR"/>
    <property type="match status" value="1"/>
</dbReference>
<keyword evidence="4 8" id="KW-0413">Isomerase</keyword>
<feature type="repeat" description="TPR" evidence="5">
    <location>
        <begin position="307"/>
        <end position="340"/>
    </location>
</feature>
<keyword evidence="2" id="KW-0677">Repeat</keyword>
<evidence type="ECO:0000259" key="6">
    <source>
        <dbReference type="PROSITE" id="PS50059"/>
    </source>
</evidence>
<sequence>MSDEKELSCEIDSILKKASEEILNKQSGHCFTVENIEPNFNEDYSPYVKKDLEEFINFDMLGEESDNLESFSNILTSTNHEDLTGDRSVLKILLDPGIGQVVPENYIVFLHYIAYISNLHEPFDVTYLQGKRPKRFTLGNYELLPGLEIGVKTMRIGENARFIVSPELAYREMGCPPRIPPNATILFDVHLVSYLSPENSLLYDKDSRDPERFNISMVQVKKIHKEGNELFKLRNIERAIFKYEKAIELLHLIGCNSDDEEVEIMKYLNKLYTNLSLCYLKQCAFNKVCRMGIEAMKYSERFSKFSTKLFFNWGKALRLLKDFSEANNKLKKALKLEPKNVSILDEIKMLEKDREFNKNIHSFTFLDQKYQEDENVRWPPSFWEVFHTRLSEFVNGDDDILTVNLNNNLDDIELVKRKVSTYNLKWHIIQKAGVESKSIAIQKIEE</sequence>
<dbReference type="InterPro" id="IPR046357">
    <property type="entry name" value="PPIase_dom_sf"/>
</dbReference>
<accession>A0A8B8GJA6</accession>
<dbReference type="OrthoDB" id="8116123at2759"/>
<evidence type="ECO:0000256" key="3">
    <source>
        <dbReference type="ARBA" id="ARBA00022803"/>
    </source>
</evidence>
<evidence type="ECO:0000256" key="5">
    <source>
        <dbReference type="PROSITE-ProRule" id="PRU00339"/>
    </source>
</evidence>
<comment type="catalytic activity">
    <reaction evidence="4">
        <text>[protein]-peptidylproline (omega=180) = [protein]-peptidylproline (omega=0)</text>
        <dbReference type="Rhea" id="RHEA:16237"/>
        <dbReference type="Rhea" id="RHEA-COMP:10747"/>
        <dbReference type="Rhea" id="RHEA-COMP:10748"/>
        <dbReference type="ChEBI" id="CHEBI:83833"/>
        <dbReference type="ChEBI" id="CHEBI:83834"/>
        <dbReference type="EC" id="5.2.1.8"/>
    </reaction>
</comment>
<dbReference type="CTD" id="45360"/>
<dbReference type="RefSeq" id="XP_025423319.1">
    <property type="nucleotide sequence ID" value="XM_025567534.1"/>
</dbReference>
<dbReference type="GO" id="GO:0005737">
    <property type="term" value="C:cytoplasm"/>
    <property type="evidence" value="ECO:0007669"/>
    <property type="project" value="TreeGrafter"/>
</dbReference>
<gene>
    <name evidence="8" type="primary">LOC112692752</name>
</gene>
<evidence type="ECO:0000313" key="8">
    <source>
        <dbReference type="RefSeq" id="XP_025423319.1"/>
    </source>
</evidence>
<protein>
    <recommendedName>
        <fullName evidence="4">peptidylprolyl isomerase</fullName>
        <ecNumber evidence="4">5.2.1.8</ecNumber>
    </recommendedName>
</protein>
<dbReference type="InterPro" id="IPR013105">
    <property type="entry name" value="TPR_2"/>
</dbReference>
<organism evidence="7 8">
    <name type="scientific">Sipha flava</name>
    <name type="common">yellow sugarcane aphid</name>
    <dbReference type="NCBI Taxonomy" id="143950"/>
    <lineage>
        <taxon>Eukaryota</taxon>
        <taxon>Metazoa</taxon>
        <taxon>Ecdysozoa</taxon>
        <taxon>Arthropoda</taxon>
        <taxon>Hexapoda</taxon>
        <taxon>Insecta</taxon>
        <taxon>Pterygota</taxon>
        <taxon>Neoptera</taxon>
        <taxon>Paraneoptera</taxon>
        <taxon>Hemiptera</taxon>
        <taxon>Sternorrhyncha</taxon>
        <taxon>Aphidomorpha</taxon>
        <taxon>Aphidoidea</taxon>
        <taxon>Aphididae</taxon>
        <taxon>Sipha</taxon>
    </lineage>
</organism>
<name>A0A8B8GJA6_9HEMI</name>
<dbReference type="SUPFAM" id="SSF54534">
    <property type="entry name" value="FKBP-like"/>
    <property type="match status" value="1"/>
</dbReference>
<evidence type="ECO:0000256" key="1">
    <source>
        <dbReference type="ARBA" id="ARBA00009648"/>
    </source>
</evidence>
<dbReference type="PANTHER" id="PTHR46674:SF1">
    <property type="entry name" value="INACTIVE PEPTIDYL-PROLYL CIS-TRANS ISOMERASE FKBP6"/>
    <property type="match status" value="1"/>
</dbReference>
<reference evidence="8" key="1">
    <citation type="submission" date="2025-08" db="UniProtKB">
        <authorList>
            <consortium name="RefSeq"/>
        </authorList>
    </citation>
    <scope>IDENTIFICATION</scope>
    <source>
        <tissue evidence="8">Whole body</tissue>
    </source>
</reference>
<evidence type="ECO:0000256" key="4">
    <source>
        <dbReference type="PROSITE-ProRule" id="PRU00277"/>
    </source>
</evidence>
<evidence type="ECO:0000256" key="2">
    <source>
        <dbReference type="ARBA" id="ARBA00022737"/>
    </source>
</evidence>
<dbReference type="Pfam" id="PF07719">
    <property type="entry name" value="TPR_2"/>
    <property type="match status" value="1"/>
</dbReference>
<feature type="domain" description="PPIase FKBP-type" evidence="6">
    <location>
        <begin position="105"/>
        <end position="195"/>
    </location>
</feature>
<dbReference type="GO" id="GO:0034587">
    <property type="term" value="P:piRNA processing"/>
    <property type="evidence" value="ECO:0007669"/>
    <property type="project" value="TreeGrafter"/>
</dbReference>
<comment type="similarity">
    <text evidence="1">Belongs to the FKBP6 family.</text>
</comment>
<dbReference type="PROSITE" id="PS50059">
    <property type="entry name" value="FKBP_PPIASE"/>
    <property type="match status" value="1"/>
</dbReference>